<dbReference type="AlphaFoldDB" id="A0A3P3WFS5"/>
<sequence length="134" mass="15015">MNSRIINLPKIEDPRGNLSVIEKENIPFAVKRVYYLYDVPSGAERGGHAHINQQEFIIAVSGSFDVVLNDGISDKTFSLNNPSSGLYVGNDTWRELKNFSSGAVCLVVSSGEFDESDYIREFDDFKIYLANKTK</sequence>
<dbReference type="InterPro" id="IPR008894">
    <property type="entry name" value="QdtA_cupin_dom"/>
</dbReference>
<protein>
    <submittedName>
        <fullName evidence="2">WxcM-like domain-containing protein</fullName>
    </submittedName>
</protein>
<dbReference type="Proteomes" id="UP000275719">
    <property type="component" value="Unassembled WGS sequence"/>
</dbReference>
<dbReference type="RefSeq" id="WP_125016226.1">
    <property type="nucleotide sequence ID" value="NZ_RQVQ01000001.1"/>
</dbReference>
<dbReference type="EMBL" id="RQVQ01000001">
    <property type="protein sequence ID" value="RRJ93237.1"/>
    <property type="molecule type" value="Genomic_DNA"/>
</dbReference>
<accession>A0A3P3WFS5</accession>
<name>A0A3P3WFS5_9FLAO</name>
<evidence type="ECO:0000313" key="3">
    <source>
        <dbReference type="Proteomes" id="UP000275719"/>
    </source>
</evidence>
<dbReference type="Pfam" id="PF05523">
    <property type="entry name" value="FdtA"/>
    <property type="match status" value="1"/>
</dbReference>
<evidence type="ECO:0000259" key="1">
    <source>
        <dbReference type="Pfam" id="PF05523"/>
    </source>
</evidence>
<feature type="domain" description="Sugar 3,4-ketoisomerase QdtA cupin" evidence="1">
    <location>
        <begin position="1"/>
        <end position="128"/>
    </location>
</feature>
<organism evidence="2 3">
    <name type="scientific">Paenimyroides tangerinum</name>
    <dbReference type="NCBI Taxonomy" id="2488728"/>
    <lineage>
        <taxon>Bacteria</taxon>
        <taxon>Pseudomonadati</taxon>
        <taxon>Bacteroidota</taxon>
        <taxon>Flavobacteriia</taxon>
        <taxon>Flavobacteriales</taxon>
        <taxon>Flavobacteriaceae</taxon>
        <taxon>Paenimyroides</taxon>
    </lineage>
</organism>
<dbReference type="OrthoDB" id="9795513at2"/>
<comment type="caution">
    <text evidence="2">The sequence shown here is derived from an EMBL/GenBank/DDBJ whole genome shotgun (WGS) entry which is preliminary data.</text>
</comment>
<evidence type="ECO:0000313" key="2">
    <source>
        <dbReference type="EMBL" id="RRJ93237.1"/>
    </source>
</evidence>
<proteinExistence type="predicted"/>
<dbReference type="CDD" id="cd20292">
    <property type="entry name" value="cupin_QdtA-like"/>
    <property type="match status" value="1"/>
</dbReference>
<reference evidence="2 3" key="1">
    <citation type="submission" date="2018-11" db="EMBL/GenBank/DDBJ databases">
        <title>Flavobacterium sp. nov., YIM 102701-2 draft genome.</title>
        <authorList>
            <person name="Li G."/>
            <person name="Jiang Y."/>
        </authorList>
    </citation>
    <scope>NUCLEOTIDE SEQUENCE [LARGE SCALE GENOMIC DNA]</scope>
    <source>
        <strain evidence="2 3">YIM 102701-2</strain>
    </source>
</reference>
<gene>
    <name evidence="2" type="ORF">EG240_00260</name>
</gene>
<dbReference type="InterPro" id="IPR011051">
    <property type="entry name" value="RmlC_Cupin_sf"/>
</dbReference>
<dbReference type="SUPFAM" id="SSF51182">
    <property type="entry name" value="RmlC-like cupins"/>
    <property type="match status" value="1"/>
</dbReference>
<dbReference type="Gene3D" id="2.60.120.10">
    <property type="entry name" value="Jelly Rolls"/>
    <property type="match status" value="1"/>
</dbReference>
<dbReference type="InterPro" id="IPR014710">
    <property type="entry name" value="RmlC-like_jellyroll"/>
</dbReference>
<keyword evidence="3" id="KW-1185">Reference proteome</keyword>